<dbReference type="RefSeq" id="WP_344974231.1">
    <property type="nucleotide sequence ID" value="NZ_BAABDD010000022.1"/>
</dbReference>
<comment type="caution">
    <text evidence="6">The sequence shown here is derived from an EMBL/GenBank/DDBJ whole genome shotgun (WGS) entry which is preliminary data.</text>
</comment>
<evidence type="ECO:0000313" key="7">
    <source>
        <dbReference type="Proteomes" id="UP001500908"/>
    </source>
</evidence>
<keyword evidence="7" id="KW-1185">Reference proteome</keyword>
<evidence type="ECO:0000256" key="2">
    <source>
        <dbReference type="ARBA" id="ARBA00022889"/>
    </source>
</evidence>
<keyword evidence="1" id="KW-0134">Cell wall</keyword>
<dbReference type="InterPro" id="IPR005528">
    <property type="entry name" value="ChpA-H"/>
</dbReference>
<proteinExistence type="predicted"/>
<protein>
    <recommendedName>
        <fullName evidence="5">Chaplin domain-containing protein</fullName>
    </recommendedName>
</protein>
<dbReference type="Proteomes" id="UP001500908">
    <property type="component" value="Unassembled WGS sequence"/>
</dbReference>
<keyword evidence="4" id="KW-0732">Signal</keyword>
<accession>A0ABP7G6P4</accession>
<organism evidence="6 7">
    <name type="scientific">Salinactinospora qingdaonensis</name>
    <dbReference type="NCBI Taxonomy" id="702744"/>
    <lineage>
        <taxon>Bacteria</taxon>
        <taxon>Bacillati</taxon>
        <taxon>Actinomycetota</taxon>
        <taxon>Actinomycetes</taxon>
        <taxon>Streptosporangiales</taxon>
        <taxon>Nocardiopsidaceae</taxon>
        <taxon>Salinactinospora</taxon>
    </lineage>
</organism>
<name>A0ABP7G6P4_9ACTN</name>
<feature type="signal peptide" evidence="4">
    <location>
        <begin position="1"/>
        <end position="28"/>
    </location>
</feature>
<keyword evidence="1" id="KW-0964">Secreted</keyword>
<dbReference type="PROSITE" id="PS51884">
    <property type="entry name" value="CHAPLIN"/>
    <property type="match status" value="1"/>
</dbReference>
<evidence type="ECO:0000259" key="5">
    <source>
        <dbReference type="PROSITE" id="PS51884"/>
    </source>
</evidence>
<keyword evidence="2" id="KW-0130">Cell adhesion</keyword>
<evidence type="ECO:0000256" key="4">
    <source>
        <dbReference type="SAM" id="SignalP"/>
    </source>
</evidence>
<evidence type="ECO:0000313" key="6">
    <source>
        <dbReference type="EMBL" id="GAA3756356.1"/>
    </source>
</evidence>
<feature type="domain" description="Chaplin" evidence="5">
    <location>
        <begin position="37"/>
        <end position="77"/>
    </location>
</feature>
<keyword evidence="3" id="KW-0034">Amyloid</keyword>
<gene>
    <name evidence="6" type="ORF">GCM10022402_38540</name>
</gene>
<feature type="chain" id="PRO_5045277485" description="Chaplin domain-containing protein" evidence="4">
    <location>
        <begin position="29"/>
        <end position="86"/>
    </location>
</feature>
<evidence type="ECO:0000256" key="1">
    <source>
        <dbReference type="ARBA" id="ARBA00022512"/>
    </source>
</evidence>
<dbReference type="Pfam" id="PF03777">
    <property type="entry name" value="ChpA-C"/>
    <property type="match status" value="1"/>
</dbReference>
<dbReference type="EMBL" id="BAABDD010000022">
    <property type="protein sequence ID" value="GAA3756356.1"/>
    <property type="molecule type" value="Genomic_DNA"/>
</dbReference>
<sequence length="86" mass="8271">MLKKTFATGAIVAAAASGVLMTGAPAFAAGDTLTSGNGSILGGNQIGADANIPVNACGNAVSVIGVAGAFCHDTAALTVEKNHGHY</sequence>
<reference evidence="7" key="1">
    <citation type="journal article" date="2019" name="Int. J. Syst. Evol. Microbiol.">
        <title>The Global Catalogue of Microorganisms (GCM) 10K type strain sequencing project: providing services to taxonomists for standard genome sequencing and annotation.</title>
        <authorList>
            <consortium name="The Broad Institute Genomics Platform"/>
            <consortium name="The Broad Institute Genome Sequencing Center for Infectious Disease"/>
            <person name="Wu L."/>
            <person name="Ma J."/>
        </authorList>
    </citation>
    <scope>NUCLEOTIDE SEQUENCE [LARGE SCALE GENOMIC DNA]</scope>
    <source>
        <strain evidence="7">JCM 17137</strain>
    </source>
</reference>
<evidence type="ECO:0000256" key="3">
    <source>
        <dbReference type="ARBA" id="ARBA00023087"/>
    </source>
</evidence>